<accession>A0A6M8UKV5</accession>
<dbReference type="CDD" id="cd20684">
    <property type="entry name" value="CdiA-CT_Yk_RNaseA-like"/>
    <property type="match status" value="1"/>
</dbReference>
<evidence type="ECO:0000259" key="1">
    <source>
        <dbReference type="Pfam" id="PF18431"/>
    </source>
</evidence>
<dbReference type="RefSeq" id="WP_173634439.1">
    <property type="nucleotide sequence ID" value="NZ_CP054212.1"/>
</dbReference>
<feature type="domain" description="Bacterial CdiA-CT RNAse A" evidence="1">
    <location>
        <begin position="159"/>
        <end position="269"/>
    </location>
</feature>
<sequence length="271" mass="28946">MDNGLQVVMSPVQLAAVLSDKSVTGGETLSNRLLGGLELLMGSLELAGATALCMAPEPTTLTKAACVVIGTHSMDSINAAANRVLSGTDTRSATYRAAESLARQFGADDKTAWKIGLTVDIAVPLGFALAVGAARVAAVRMGRIQLTLHESATGAKPGGHTIEKHIGKSRDELLQRLELRPDLSGSSTFTNIDTAERAITNAIRANTSQIKMWGHYPQRPLAFDHHASSPIGSYIKKGSTEMVSTSKFRVVLEYKAYNGQPYYILTAYPTW</sequence>
<protein>
    <recommendedName>
        <fullName evidence="1">Bacterial CdiA-CT RNAse A domain-containing protein</fullName>
    </recommendedName>
</protein>
<gene>
    <name evidence="2" type="ORF">PMPD1_2560</name>
</gene>
<keyword evidence="3" id="KW-1185">Reference proteome</keyword>
<reference evidence="2 3" key="1">
    <citation type="submission" date="2020-06" db="EMBL/GenBank/DDBJ databases">
        <title>Genome sequence of Paramixta manurensis strain PD-1.</title>
        <authorList>
            <person name="Lee C.W."/>
            <person name="Kim J."/>
        </authorList>
    </citation>
    <scope>NUCLEOTIDE SEQUENCE [LARGE SCALE GENOMIC DNA]</scope>
    <source>
        <strain evidence="2 3">PD-1</strain>
    </source>
</reference>
<dbReference type="KEGG" id="pmak:PMPD1_2560"/>
<dbReference type="Proteomes" id="UP000505325">
    <property type="component" value="Chromosome"/>
</dbReference>
<dbReference type="InterPro" id="IPR041436">
    <property type="entry name" value="RNAse_A_bac"/>
</dbReference>
<dbReference type="EMBL" id="CP054212">
    <property type="protein sequence ID" value="QKJ87502.1"/>
    <property type="molecule type" value="Genomic_DNA"/>
</dbReference>
<proteinExistence type="predicted"/>
<dbReference type="Pfam" id="PF18431">
    <property type="entry name" value="RNAse_A_bac"/>
    <property type="match status" value="1"/>
</dbReference>
<organism evidence="2 3">
    <name type="scientific">Paramixta manurensis</name>
    <dbReference type="NCBI Taxonomy" id="2740817"/>
    <lineage>
        <taxon>Bacteria</taxon>
        <taxon>Pseudomonadati</taxon>
        <taxon>Pseudomonadota</taxon>
        <taxon>Gammaproteobacteria</taxon>
        <taxon>Enterobacterales</taxon>
        <taxon>Erwiniaceae</taxon>
        <taxon>Paramixta</taxon>
    </lineage>
</organism>
<evidence type="ECO:0000313" key="3">
    <source>
        <dbReference type="Proteomes" id="UP000505325"/>
    </source>
</evidence>
<dbReference type="AlphaFoldDB" id="A0A6M8UKV5"/>
<evidence type="ECO:0000313" key="2">
    <source>
        <dbReference type="EMBL" id="QKJ87502.1"/>
    </source>
</evidence>
<name>A0A6M8UKV5_9GAMM</name>